<dbReference type="GO" id="GO:0007165">
    <property type="term" value="P:signal transduction"/>
    <property type="evidence" value="ECO:0007669"/>
    <property type="project" value="InterPro"/>
</dbReference>
<dbReference type="GO" id="GO:0005813">
    <property type="term" value="C:centrosome"/>
    <property type="evidence" value="ECO:0007669"/>
    <property type="project" value="UniProtKB-SubCell"/>
</dbReference>
<dbReference type="PANTHER" id="PTHR44981:SF3">
    <property type="entry name" value="PERICENTRIN"/>
    <property type="match status" value="1"/>
</dbReference>
<protein>
    <submittedName>
        <fullName evidence="7">PCNT protein</fullName>
    </submittedName>
</protein>
<dbReference type="OrthoDB" id="2020852at2759"/>
<evidence type="ECO:0000256" key="4">
    <source>
        <dbReference type="ARBA" id="ARBA00023054"/>
    </source>
</evidence>
<dbReference type="GO" id="GO:0005737">
    <property type="term" value="C:cytoplasm"/>
    <property type="evidence" value="ECO:0007669"/>
    <property type="project" value="UniProtKB-ARBA"/>
</dbReference>
<feature type="non-terminal residue" evidence="7">
    <location>
        <position position="1"/>
    </location>
</feature>
<comment type="subcellular location">
    <subcellularLocation>
        <location evidence="1">Cytoplasm</location>
        <location evidence="1">Cytoskeleton</location>
        <location evidence="1">Microtubule organizing center</location>
        <location evidence="1">Centrosome</location>
    </subcellularLocation>
</comment>
<dbReference type="AlphaFoldDB" id="A0A7K9Y9I6"/>
<evidence type="ECO:0000259" key="6">
    <source>
        <dbReference type="Pfam" id="PF10495"/>
    </source>
</evidence>
<proteinExistence type="predicted"/>
<evidence type="ECO:0000256" key="3">
    <source>
        <dbReference type="ARBA" id="ARBA00022553"/>
    </source>
</evidence>
<feature type="domain" description="Pericentrin/AKAP-450 centrosomal targeting" evidence="6">
    <location>
        <begin position="35"/>
        <end position="116"/>
    </location>
</feature>
<evidence type="ECO:0000256" key="5">
    <source>
        <dbReference type="ARBA" id="ARBA00023212"/>
    </source>
</evidence>
<dbReference type="Proteomes" id="UP000522663">
    <property type="component" value="Unassembled WGS sequence"/>
</dbReference>
<dbReference type="InterPro" id="IPR028745">
    <property type="entry name" value="AKAP9/Pericentrin"/>
</dbReference>
<keyword evidence="4" id="KW-0175">Coiled coil</keyword>
<evidence type="ECO:0000313" key="7">
    <source>
        <dbReference type="EMBL" id="NXJ06706.1"/>
    </source>
</evidence>
<name>A0A7K9Y9I6_9GALL</name>
<evidence type="ECO:0000256" key="2">
    <source>
        <dbReference type="ARBA" id="ARBA00022490"/>
    </source>
</evidence>
<gene>
    <name evidence="7" type="primary">Pcnt_0</name>
    <name evidence="7" type="ORF">ODOGUJ_R07916</name>
</gene>
<dbReference type="Pfam" id="PF10495">
    <property type="entry name" value="PACT_coil_coil"/>
    <property type="match status" value="1"/>
</dbReference>
<evidence type="ECO:0000313" key="8">
    <source>
        <dbReference type="Proteomes" id="UP000522663"/>
    </source>
</evidence>
<reference evidence="7 8" key="1">
    <citation type="submission" date="2019-09" db="EMBL/GenBank/DDBJ databases">
        <title>Bird 10,000 Genomes (B10K) Project - Family phase.</title>
        <authorList>
            <person name="Zhang G."/>
        </authorList>
    </citation>
    <scope>NUCLEOTIDE SEQUENCE [LARGE SCALE GENOMIC DNA]</scope>
    <source>
        <strain evidence="7">B10K-DU-001-53</strain>
        <tissue evidence="7">Muscle</tissue>
    </source>
</reference>
<accession>A0A7K9Y9I6</accession>
<sequence>ALKQAESKLAKATAETENKPVVETFNPKLQRLYRKYLRAESFRKALVYQKKYLLLLLGGFQDCEQATLSLISRMGVYPSPADLQLSASCSRPFTKFRCAVRAVIAVSRLKFLVKKWNKLNRKNVQGETVSQNI</sequence>
<evidence type="ECO:0000256" key="1">
    <source>
        <dbReference type="ARBA" id="ARBA00004300"/>
    </source>
</evidence>
<feature type="non-terminal residue" evidence="7">
    <location>
        <position position="133"/>
    </location>
</feature>
<dbReference type="EMBL" id="VXAB01003627">
    <property type="protein sequence ID" value="NXJ06706.1"/>
    <property type="molecule type" value="Genomic_DNA"/>
</dbReference>
<keyword evidence="2" id="KW-0963">Cytoplasm</keyword>
<comment type="caution">
    <text evidence="7">The sequence shown here is derived from an EMBL/GenBank/DDBJ whole genome shotgun (WGS) entry which is preliminary data.</text>
</comment>
<dbReference type="PANTHER" id="PTHR44981">
    <property type="entry name" value="PERICENTRIN-LIKE PROTEIN, ISOFORM F"/>
    <property type="match status" value="1"/>
</dbReference>
<organism evidence="7 8">
    <name type="scientific">Odontophorus gujanensis</name>
    <name type="common">marbled wood quail</name>
    <dbReference type="NCBI Taxonomy" id="886794"/>
    <lineage>
        <taxon>Eukaryota</taxon>
        <taxon>Metazoa</taxon>
        <taxon>Chordata</taxon>
        <taxon>Craniata</taxon>
        <taxon>Vertebrata</taxon>
        <taxon>Euteleostomi</taxon>
        <taxon>Archelosauria</taxon>
        <taxon>Archosauria</taxon>
        <taxon>Dinosauria</taxon>
        <taxon>Saurischia</taxon>
        <taxon>Theropoda</taxon>
        <taxon>Coelurosauria</taxon>
        <taxon>Aves</taxon>
        <taxon>Neognathae</taxon>
        <taxon>Galloanserae</taxon>
        <taxon>Galliformes</taxon>
        <taxon>Odontophoridae</taxon>
        <taxon>Odontophorus</taxon>
    </lineage>
</organism>
<dbReference type="GO" id="GO:0060090">
    <property type="term" value="F:molecular adaptor activity"/>
    <property type="evidence" value="ECO:0007669"/>
    <property type="project" value="InterPro"/>
</dbReference>
<keyword evidence="5" id="KW-0206">Cytoskeleton</keyword>
<keyword evidence="3" id="KW-0597">Phosphoprotein</keyword>
<keyword evidence="8" id="KW-1185">Reference proteome</keyword>
<dbReference type="InterPro" id="IPR019528">
    <property type="entry name" value="PACT_domain"/>
</dbReference>